<reference evidence="3 4" key="1">
    <citation type="journal article" date="2017" name="Int. J. Syst. Evol. Microbiol.">
        <title>Rhodosalinus sediminis gen. nov., sp. nov., isolated from marine saltern.</title>
        <authorList>
            <person name="Guo L.Y."/>
            <person name="Ling S.K."/>
            <person name="Li C.M."/>
            <person name="Chen G.J."/>
            <person name="Du Z.J."/>
        </authorList>
    </citation>
    <scope>NUCLEOTIDE SEQUENCE [LARGE SCALE GENOMIC DNA]</scope>
    <source>
        <strain evidence="3 4">WDN1C137</strain>
    </source>
</reference>
<accession>A0A3D9BQ81</accession>
<gene>
    <name evidence="3" type="ORF">DRV84_11465</name>
</gene>
<dbReference type="SUPFAM" id="SSF52833">
    <property type="entry name" value="Thioredoxin-like"/>
    <property type="match status" value="1"/>
</dbReference>
<dbReference type="OrthoDB" id="9811036at2"/>
<evidence type="ECO:0000313" key="3">
    <source>
        <dbReference type="EMBL" id="REC55627.1"/>
    </source>
</evidence>
<dbReference type="CDD" id="cd02951">
    <property type="entry name" value="SoxW"/>
    <property type="match status" value="1"/>
</dbReference>
<proteinExistence type="predicted"/>
<dbReference type="Pfam" id="PF13098">
    <property type="entry name" value="Thioredoxin_2"/>
    <property type="match status" value="1"/>
</dbReference>
<feature type="signal peptide" evidence="1">
    <location>
        <begin position="1"/>
        <end position="24"/>
    </location>
</feature>
<sequence>MTGWTRRAILGIAAAAALALPAGAETRMGDDGLHKAPWMAQTFMDLRGDLAEARAQGKRFAIIFEQRGCIYCKKMHEEVFPRPEIADYIEENFFVVQLNLHGDLEVTDFDGEVLPEKAMARKWGILFTPTLMFFPEEVPEDTSAPEAAVATMPGAFGWQTTLDLLTWVKEKRYAMDTDEDFQRYHARRIRERAEGAD</sequence>
<name>A0A3D9BQ81_9RHOB</name>
<dbReference type="InterPro" id="IPR012336">
    <property type="entry name" value="Thioredoxin-like_fold"/>
</dbReference>
<dbReference type="RefSeq" id="WP_115980751.1">
    <property type="nucleotide sequence ID" value="NZ_QOHR01000017.1"/>
</dbReference>
<dbReference type="EMBL" id="QOHR01000017">
    <property type="protein sequence ID" value="REC55627.1"/>
    <property type="molecule type" value="Genomic_DNA"/>
</dbReference>
<evidence type="ECO:0000256" key="1">
    <source>
        <dbReference type="SAM" id="SignalP"/>
    </source>
</evidence>
<evidence type="ECO:0000259" key="2">
    <source>
        <dbReference type="Pfam" id="PF13098"/>
    </source>
</evidence>
<organism evidence="3 4">
    <name type="scientific">Rhodosalinus sediminis</name>
    <dbReference type="NCBI Taxonomy" id="1940533"/>
    <lineage>
        <taxon>Bacteria</taxon>
        <taxon>Pseudomonadati</taxon>
        <taxon>Pseudomonadota</taxon>
        <taxon>Alphaproteobacteria</taxon>
        <taxon>Rhodobacterales</taxon>
        <taxon>Paracoccaceae</taxon>
        <taxon>Rhodosalinus</taxon>
    </lineage>
</organism>
<evidence type="ECO:0000313" key="4">
    <source>
        <dbReference type="Proteomes" id="UP000257131"/>
    </source>
</evidence>
<dbReference type="InterPro" id="IPR036249">
    <property type="entry name" value="Thioredoxin-like_sf"/>
</dbReference>
<dbReference type="Proteomes" id="UP000257131">
    <property type="component" value="Unassembled WGS sequence"/>
</dbReference>
<dbReference type="AlphaFoldDB" id="A0A3D9BQ81"/>
<feature type="domain" description="Thioredoxin-like fold" evidence="2">
    <location>
        <begin position="53"/>
        <end position="137"/>
    </location>
</feature>
<feature type="chain" id="PRO_5017825949" evidence="1">
    <location>
        <begin position="25"/>
        <end position="197"/>
    </location>
</feature>
<keyword evidence="1" id="KW-0732">Signal</keyword>
<dbReference type="InterPro" id="IPR041737">
    <property type="entry name" value="SoxW"/>
</dbReference>
<comment type="caution">
    <text evidence="3">The sequence shown here is derived from an EMBL/GenBank/DDBJ whole genome shotgun (WGS) entry which is preliminary data.</text>
</comment>
<dbReference type="Gene3D" id="3.40.30.10">
    <property type="entry name" value="Glutaredoxin"/>
    <property type="match status" value="1"/>
</dbReference>
<keyword evidence="4" id="KW-1185">Reference proteome</keyword>
<protein>
    <submittedName>
        <fullName evidence="3">Thioredoxin</fullName>
    </submittedName>
</protein>